<accession>A0ABX8SG63</accession>
<evidence type="ECO:0000313" key="6">
    <source>
        <dbReference type="Proteomes" id="UP000824504"/>
    </source>
</evidence>
<keyword evidence="1" id="KW-0645">Protease</keyword>
<evidence type="ECO:0000256" key="3">
    <source>
        <dbReference type="ARBA" id="ARBA00022801"/>
    </source>
</evidence>
<dbReference type="Pfam" id="PF07687">
    <property type="entry name" value="M20_dimer"/>
    <property type="match status" value="1"/>
</dbReference>
<dbReference type="PANTHER" id="PTHR43270">
    <property type="entry name" value="BETA-ALA-HIS DIPEPTIDASE"/>
    <property type="match status" value="1"/>
</dbReference>
<dbReference type="InterPro" id="IPR011650">
    <property type="entry name" value="Peptidase_M20_dimer"/>
</dbReference>
<gene>
    <name evidence="5" type="ORF">KDB89_11170</name>
</gene>
<dbReference type="InterPro" id="IPR051458">
    <property type="entry name" value="Cyt/Met_Dipeptidase"/>
</dbReference>
<dbReference type="InterPro" id="IPR002933">
    <property type="entry name" value="Peptidase_M20"/>
</dbReference>
<name>A0ABX8SG63_9ACTN</name>
<proteinExistence type="predicted"/>
<evidence type="ECO:0000313" key="5">
    <source>
        <dbReference type="EMBL" id="QXT62306.1"/>
    </source>
</evidence>
<dbReference type="Proteomes" id="UP000824504">
    <property type="component" value="Chromosome"/>
</dbReference>
<dbReference type="RefSeq" id="WP_219081048.1">
    <property type="nucleotide sequence ID" value="NZ_CP079216.1"/>
</dbReference>
<dbReference type="EMBL" id="CP079216">
    <property type="protein sequence ID" value="QXT62306.1"/>
    <property type="molecule type" value="Genomic_DNA"/>
</dbReference>
<keyword evidence="3" id="KW-0378">Hydrolase</keyword>
<dbReference type="Pfam" id="PF01546">
    <property type="entry name" value="Peptidase_M20"/>
    <property type="match status" value="1"/>
</dbReference>
<organism evidence="5 6">
    <name type="scientific">Tessaracoccus palaemonis</name>
    <dbReference type="NCBI Taxonomy" id="2829499"/>
    <lineage>
        <taxon>Bacteria</taxon>
        <taxon>Bacillati</taxon>
        <taxon>Actinomycetota</taxon>
        <taxon>Actinomycetes</taxon>
        <taxon>Propionibacteriales</taxon>
        <taxon>Propionibacteriaceae</taxon>
        <taxon>Tessaracoccus</taxon>
    </lineage>
</organism>
<reference evidence="5 6" key="1">
    <citation type="submission" date="2021-07" db="EMBL/GenBank/DDBJ databases">
        <title>complete genome sequencing of Tessaracoccus sp.J1M15.</title>
        <authorList>
            <person name="Bae J.-W."/>
            <person name="Kim D.-y."/>
        </authorList>
    </citation>
    <scope>NUCLEOTIDE SEQUENCE [LARGE SCALE GENOMIC DNA]</scope>
    <source>
        <strain evidence="5 6">J1M15</strain>
    </source>
</reference>
<dbReference type="PANTHER" id="PTHR43270:SF12">
    <property type="entry name" value="SUCCINYL-DIAMINOPIMELATE DESUCCINYLASE"/>
    <property type="match status" value="1"/>
</dbReference>
<evidence type="ECO:0000256" key="2">
    <source>
        <dbReference type="ARBA" id="ARBA00022723"/>
    </source>
</evidence>
<dbReference type="NCBIfam" id="NF005914">
    <property type="entry name" value="PRK07907.1"/>
    <property type="match status" value="1"/>
</dbReference>
<protein>
    <submittedName>
        <fullName evidence="5">Dipeptidase</fullName>
    </submittedName>
</protein>
<evidence type="ECO:0000259" key="4">
    <source>
        <dbReference type="Pfam" id="PF07687"/>
    </source>
</evidence>
<feature type="domain" description="Peptidase M20 dimerisation" evidence="4">
    <location>
        <begin position="192"/>
        <end position="340"/>
    </location>
</feature>
<keyword evidence="6" id="KW-1185">Reference proteome</keyword>
<evidence type="ECO:0000256" key="1">
    <source>
        <dbReference type="ARBA" id="ARBA00022670"/>
    </source>
</evidence>
<keyword evidence="2" id="KW-0479">Metal-binding</keyword>
<sequence length="441" mass="45924">MSLHEAAEAVIPSVLTDLKRLIAIPSVSSISEHDDDVLAAADVVAHLLSDVGCPTVELLEVPGGKPAVYGHFPAPEGAPTVLLYAHYDVQPTGDPDAWTSPAFAPSERDGRLYARGAADDKGGIAVHLGALRAFEGRPPVGVKVFIEGEEEIGSPSMAGLFEKFGDRLHADVFVIADAVNWKVGEPSLTATLRGSVDAVVTVSTLQTGLHSGQFGGVVPDALTALCRLLATLHDEAGNVAIEGLKTSPEPTVEYDDDRLREETGILEGVEWIGDGSAASRMWAKPSASVLAIDTTRLKDASNTLIPSAKAKVSVRIAPGDDPESATTALVDHLHSHAPWGAHITVEPGRHGSGSEFTLSGDLNEKVQAAFREAFGVEAVAIGTGGSIPIAAEFAERNPGAAVLLTAVVDPTSRMHGIDESVDLGDLAKAVVAETLLLQNLA</sequence>